<feature type="compositionally biased region" description="Polar residues" evidence="1">
    <location>
        <begin position="53"/>
        <end position="68"/>
    </location>
</feature>
<organism evidence="2 3">
    <name type="scientific">Rousettus aegyptiacus</name>
    <name type="common">Egyptian fruit bat</name>
    <name type="synonym">Pteropus aegyptiacus</name>
    <dbReference type="NCBI Taxonomy" id="9407"/>
    <lineage>
        <taxon>Eukaryota</taxon>
        <taxon>Metazoa</taxon>
        <taxon>Chordata</taxon>
        <taxon>Craniata</taxon>
        <taxon>Vertebrata</taxon>
        <taxon>Euteleostomi</taxon>
        <taxon>Mammalia</taxon>
        <taxon>Eutheria</taxon>
        <taxon>Laurasiatheria</taxon>
        <taxon>Chiroptera</taxon>
        <taxon>Yinpterochiroptera</taxon>
        <taxon>Pteropodoidea</taxon>
        <taxon>Pteropodidae</taxon>
        <taxon>Rousettinae</taxon>
        <taxon>Rousettus</taxon>
    </lineage>
</organism>
<keyword evidence="3" id="KW-1185">Reference proteome</keyword>
<proteinExistence type="predicted"/>
<dbReference type="AlphaFoldDB" id="A0A7J8D766"/>
<comment type="caution">
    <text evidence="2">The sequence shown here is derived from an EMBL/GenBank/DDBJ whole genome shotgun (WGS) entry which is preliminary data.</text>
</comment>
<name>A0A7J8D766_ROUAE</name>
<dbReference type="Proteomes" id="UP000593571">
    <property type="component" value="Unassembled WGS sequence"/>
</dbReference>
<dbReference type="EMBL" id="JACASE010000013">
    <property type="protein sequence ID" value="KAF6418762.1"/>
    <property type="molecule type" value="Genomic_DNA"/>
</dbReference>
<sequence>MEFKKLRANEHTQHPDLGLQFCSSIKRTGLLGETAGSRTRAGNAQDEPRASRASRSGRNEGSAQNKPNGGSPAPSLRGARPSERPVAQTSYEFTETGQVFQKPFSLFPRSSFPAPGLLPRWVRCLRRLRVPCRTFSRITGLYPPDTNSIVFPSLAVTIKNGPRRCQTSGAGGGGVFKRPLPTLRTNALKQLPK</sequence>
<reference evidence="2 3" key="1">
    <citation type="journal article" date="2020" name="Nature">
        <title>Six reference-quality genomes reveal evolution of bat adaptations.</title>
        <authorList>
            <person name="Jebb D."/>
            <person name="Huang Z."/>
            <person name="Pippel M."/>
            <person name="Hughes G.M."/>
            <person name="Lavrichenko K."/>
            <person name="Devanna P."/>
            <person name="Winkler S."/>
            <person name="Jermiin L.S."/>
            <person name="Skirmuntt E.C."/>
            <person name="Katzourakis A."/>
            <person name="Burkitt-Gray L."/>
            <person name="Ray D.A."/>
            <person name="Sullivan K.A.M."/>
            <person name="Roscito J.G."/>
            <person name="Kirilenko B.M."/>
            <person name="Davalos L.M."/>
            <person name="Corthals A.P."/>
            <person name="Power M.L."/>
            <person name="Jones G."/>
            <person name="Ransome R.D."/>
            <person name="Dechmann D.K.N."/>
            <person name="Locatelli A.G."/>
            <person name="Puechmaille S.J."/>
            <person name="Fedrigo O."/>
            <person name="Jarvis E.D."/>
            <person name="Hiller M."/>
            <person name="Vernes S.C."/>
            <person name="Myers E.W."/>
            <person name="Teeling E.C."/>
        </authorList>
    </citation>
    <scope>NUCLEOTIDE SEQUENCE [LARGE SCALE GENOMIC DNA]</scope>
    <source>
        <strain evidence="2">MRouAeg1</strain>
        <tissue evidence="2">Muscle</tissue>
    </source>
</reference>
<protein>
    <submittedName>
        <fullName evidence="2">Uncharacterized protein</fullName>
    </submittedName>
</protein>
<feature type="region of interest" description="Disordered" evidence="1">
    <location>
        <begin position="32"/>
        <end position="88"/>
    </location>
</feature>
<evidence type="ECO:0000256" key="1">
    <source>
        <dbReference type="SAM" id="MobiDB-lite"/>
    </source>
</evidence>
<evidence type="ECO:0000313" key="3">
    <source>
        <dbReference type="Proteomes" id="UP000593571"/>
    </source>
</evidence>
<evidence type="ECO:0000313" key="2">
    <source>
        <dbReference type="EMBL" id="KAF6418762.1"/>
    </source>
</evidence>
<accession>A0A7J8D766</accession>
<gene>
    <name evidence="2" type="ORF">HJG63_008784</name>
</gene>